<feature type="domain" description="HTH LytTR-type" evidence="4">
    <location>
        <begin position="419"/>
        <end position="459"/>
    </location>
</feature>
<protein>
    <submittedName>
        <fullName evidence="5">Uncharacterized protein</fullName>
    </submittedName>
</protein>
<evidence type="ECO:0000259" key="3">
    <source>
        <dbReference type="PROSITE" id="PS50110"/>
    </source>
</evidence>
<dbReference type="GO" id="GO:0000155">
    <property type="term" value="F:phosphorelay sensor kinase activity"/>
    <property type="evidence" value="ECO:0007669"/>
    <property type="project" value="InterPro"/>
</dbReference>
<evidence type="ECO:0000256" key="1">
    <source>
        <dbReference type="PROSITE-ProRule" id="PRU00169"/>
    </source>
</evidence>
<keyword evidence="2" id="KW-1133">Transmembrane helix</keyword>
<dbReference type="PROSITE" id="PS50930">
    <property type="entry name" value="HTH_LYTTR"/>
    <property type="match status" value="1"/>
</dbReference>
<dbReference type="PROSITE" id="PS50110">
    <property type="entry name" value="RESPONSE_REGULATORY"/>
    <property type="match status" value="1"/>
</dbReference>
<dbReference type="SMART" id="SM00448">
    <property type="entry name" value="REC"/>
    <property type="match status" value="1"/>
</dbReference>
<dbReference type="Gene3D" id="3.40.50.2300">
    <property type="match status" value="1"/>
</dbReference>
<dbReference type="Pfam" id="PF00072">
    <property type="entry name" value="Response_reg"/>
    <property type="match status" value="1"/>
</dbReference>
<evidence type="ECO:0000259" key="4">
    <source>
        <dbReference type="PROSITE" id="PS50930"/>
    </source>
</evidence>
<reference evidence="5" key="1">
    <citation type="submission" date="2023-07" db="EMBL/GenBank/DDBJ databases">
        <authorList>
            <consortium name="CYATHOMIX"/>
        </authorList>
    </citation>
    <scope>NUCLEOTIDE SEQUENCE</scope>
    <source>
        <strain evidence="5">N/A</strain>
    </source>
</reference>
<dbReference type="Pfam" id="PF06580">
    <property type="entry name" value="His_kinase"/>
    <property type="match status" value="1"/>
</dbReference>
<feature type="modified residue" description="4-aspartylphosphate" evidence="1">
    <location>
        <position position="322"/>
    </location>
</feature>
<dbReference type="GO" id="GO:0003677">
    <property type="term" value="F:DNA binding"/>
    <property type="evidence" value="ECO:0007669"/>
    <property type="project" value="InterPro"/>
</dbReference>
<dbReference type="AlphaFoldDB" id="A0AA36GF89"/>
<accession>A0AA36GF89</accession>
<dbReference type="PANTHER" id="PTHR34220">
    <property type="entry name" value="SENSOR HISTIDINE KINASE YPDA"/>
    <property type="match status" value="1"/>
</dbReference>
<dbReference type="InterPro" id="IPR001789">
    <property type="entry name" value="Sig_transdc_resp-reg_receiver"/>
</dbReference>
<dbReference type="Proteomes" id="UP001176961">
    <property type="component" value="Unassembled WGS sequence"/>
</dbReference>
<dbReference type="InterPro" id="IPR050640">
    <property type="entry name" value="Bact_2-comp_sensor_kinase"/>
</dbReference>
<feature type="domain" description="Response regulatory" evidence="3">
    <location>
        <begin position="270"/>
        <end position="382"/>
    </location>
</feature>
<dbReference type="InterPro" id="IPR011006">
    <property type="entry name" value="CheY-like_superfamily"/>
</dbReference>
<evidence type="ECO:0000256" key="2">
    <source>
        <dbReference type="SAM" id="Phobius"/>
    </source>
</evidence>
<proteinExistence type="predicted"/>
<keyword evidence="1" id="KW-0597">Phosphoprotein</keyword>
<dbReference type="EMBL" id="CATQJL010000058">
    <property type="protein sequence ID" value="CAJ0592284.1"/>
    <property type="molecule type" value="Genomic_DNA"/>
</dbReference>
<dbReference type="GO" id="GO:0016020">
    <property type="term" value="C:membrane"/>
    <property type="evidence" value="ECO:0007669"/>
    <property type="project" value="InterPro"/>
</dbReference>
<sequence>MIYLAGTDAGAPPFWQDADRWTGFLTLNVVGLLVAPWVALAALVRHKDALARHQALAFALERSELERQALEARVQLLQRQVAPHFLFNTLANLQALVDSGSPQASGGDAPSGGLPARQRATALQQPVVRMEDEIALVSAYLELMHMRMPDRLRFRLDVAEQVRALGCPGLSVLTLVENAIRHGIDPCEDGGEVVVQVRPRRGVLRGLCGLTTAEACQLWRRAWAPACRHCASGCAAVWRCRVPAVAGGPRARRDRAPAVAGAGAARVIANALIADDEPLLRQALAAQLAQAWPQLQVVAQARNGREALQAFETLQPQVCFLDIHMPGLSGIDVAARIARRAQVVFVTAYDAYAVQAFAQGALDYLVKPVDAQRLHDLQKQLQQLAERLSLPAPTPLRWLHAQVGNVLRVGWRDDDGRPGEAVITLPLKELVQQLDPDSFVQVHRSAVVNRHAVEAAGAR</sequence>
<name>A0AA36GF89_CYLNA</name>
<dbReference type="SUPFAM" id="SSF52172">
    <property type="entry name" value="CheY-like"/>
    <property type="match status" value="1"/>
</dbReference>
<keyword evidence="2" id="KW-0472">Membrane</keyword>
<evidence type="ECO:0000313" key="6">
    <source>
        <dbReference type="Proteomes" id="UP001176961"/>
    </source>
</evidence>
<dbReference type="PANTHER" id="PTHR34220:SF9">
    <property type="entry name" value="SIGNAL TRANSDUCTION HISTIDINE KINASE INTERNAL REGION DOMAIN-CONTAINING PROTEIN"/>
    <property type="match status" value="1"/>
</dbReference>
<keyword evidence="6" id="KW-1185">Reference proteome</keyword>
<dbReference type="InterPro" id="IPR010559">
    <property type="entry name" value="Sig_transdc_His_kin_internal"/>
</dbReference>
<dbReference type="Pfam" id="PF04397">
    <property type="entry name" value="LytTR"/>
    <property type="match status" value="1"/>
</dbReference>
<feature type="transmembrane region" description="Helical" evidence="2">
    <location>
        <begin position="21"/>
        <end position="44"/>
    </location>
</feature>
<comment type="caution">
    <text evidence="5">The sequence shown here is derived from an EMBL/GenBank/DDBJ whole genome shotgun (WGS) entry which is preliminary data.</text>
</comment>
<organism evidence="5 6">
    <name type="scientific">Cylicocyclus nassatus</name>
    <name type="common">Nematode worm</name>
    <dbReference type="NCBI Taxonomy" id="53992"/>
    <lineage>
        <taxon>Eukaryota</taxon>
        <taxon>Metazoa</taxon>
        <taxon>Ecdysozoa</taxon>
        <taxon>Nematoda</taxon>
        <taxon>Chromadorea</taxon>
        <taxon>Rhabditida</taxon>
        <taxon>Rhabditina</taxon>
        <taxon>Rhabditomorpha</taxon>
        <taxon>Strongyloidea</taxon>
        <taxon>Strongylidae</taxon>
        <taxon>Cylicocyclus</taxon>
    </lineage>
</organism>
<gene>
    <name evidence="5" type="ORF">CYNAS_LOCUS4267</name>
</gene>
<dbReference type="InterPro" id="IPR007492">
    <property type="entry name" value="LytTR_DNA-bd_dom"/>
</dbReference>
<keyword evidence="2" id="KW-0812">Transmembrane</keyword>
<evidence type="ECO:0000313" key="5">
    <source>
        <dbReference type="EMBL" id="CAJ0592284.1"/>
    </source>
</evidence>